<dbReference type="Proteomes" id="UP000054270">
    <property type="component" value="Unassembled WGS sequence"/>
</dbReference>
<evidence type="ECO:0000256" key="6">
    <source>
        <dbReference type="ARBA" id="ARBA00023004"/>
    </source>
</evidence>
<dbReference type="GO" id="GO:0046872">
    <property type="term" value="F:metal ion binding"/>
    <property type="evidence" value="ECO:0007669"/>
    <property type="project" value="UniProtKB-KW"/>
</dbReference>
<reference evidence="10" key="1">
    <citation type="submission" date="2014-04" db="EMBL/GenBank/DDBJ databases">
        <title>Evolutionary Origins and Diversification of the Mycorrhizal Mutualists.</title>
        <authorList>
            <consortium name="DOE Joint Genome Institute"/>
            <consortium name="Mycorrhizal Genomics Consortium"/>
            <person name="Kohler A."/>
            <person name="Kuo A."/>
            <person name="Nagy L.G."/>
            <person name="Floudas D."/>
            <person name="Copeland A."/>
            <person name="Barry K.W."/>
            <person name="Cichocki N."/>
            <person name="Veneault-Fourrey C."/>
            <person name="LaButti K."/>
            <person name="Lindquist E.A."/>
            <person name="Lipzen A."/>
            <person name="Lundell T."/>
            <person name="Morin E."/>
            <person name="Murat C."/>
            <person name="Riley R."/>
            <person name="Ohm R."/>
            <person name="Sun H."/>
            <person name="Tunlid A."/>
            <person name="Henrissat B."/>
            <person name="Grigoriev I.V."/>
            <person name="Hibbett D.S."/>
            <person name="Martin F."/>
        </authorList>
    </citation>
    <scope>NUCLEOTIDE SEQUENCE [LARGE SCALE GENOMIC DNA]</scope>
    <source>
        <strain evidence="10">FD-334 SS-4</strain>
    </source>
</reference>
<evidence type="ECO:0000259" key="8">
    <source>
        <dbReference type="PROSITE" id="PS51405"/>
    </source>
</evidence>
<comment type="cofactor">
    <cofactor evidence="1">
        <name>heme b</name>
        <dbReference type="ChEBI" id="CHEBI:60344"/>
    </cofactor>
</comment>
<evidence type="ECO:0000256" key="5">
    <source>
        <dbReference type="ARBA" id="ARBA00023002"/>
    </source>
</evidence>
<dbReference type="PROSITE" id="PS51405">
    <property type="entry name" value="HEME_HALOPEROXIDASE"/>
    <property type="match status" value="1"/>
</dbReference>
<dbReference type="STRING" id="945553.A0A0D2NUT7"/>
<dbReference type="InterPro" id="IPR036851">
    <property type="entry name" value="Chloroperoxidase-like_sf"/>
</dbReference>
<evidence type="ECO:0000256" key="1">
    <source>
        <dbReference type="ARBA" id="ARBA00001970"/>
    </source>
</evidence>
<keyword evidence="3" id="KW-0349">Heme</keyword>
<dbReference type="EMBL" id="KN817548">
    <property type="protein sequence ID" value="KJA22609.1"/>
    <property type="molecule type" value="Genomic_DNA"/>
</dbReference>
<evidence type="ECO:0000256" key="2">
    <source>
        <dbReference type="ARBA" id="ARBA00022559"/>
    </source>
</evidence>
<evidence type="ECO:0000256" key="4">
    <source>
        <dbReference type="ARBA" id="ARBA00022723"/>
    </source>
</evidence>
<dbReference type="Gene3D" id="1.10.489.10">
    <property type="entry name" value="Chloroperoxidase-like"/>
    <property type="match status" value="1"/>
</dbReference>
<dbReference type="GO" id="GO:0004601">
    <property type="term" value="F:peroxidase activity"/>
    <property type="evidence" value="ECO:0007669"/>
    <property type="project" value="UniProtKB-KW"/>
</dbReference>
<keyword evidence="5" id="KW-0560">Oxidoreductase</keyword>
<evidence type="ECO:0000256" key="3">
    <source>
        <dbReference type="ARBA" id="ARBA00022617"/>
    </source>
</evidence>
<keyword evidence="10" id="KW-1185">Reference proteome</keyword>
<organism evidence="9 10">
    <name type="scientific">Hypholoma sublateritium (strain FD-334 SS-4)</name>
    <dbReference type="NCBI Taxonomy" id="945553"/>
    <lineage>
        <taxon>Eukaryota</taxon>
        <taxon>Fungi</taxon>
        <taxon>Dikarya</taxon>
        <taxon>Basidiomycota</taxon>
        <taxon>Agaricomycotina</taxon>
        <taxon>Agaricomycetes</taxon>
        <taxon>Agaricomycetidae</taxon>
        <taxon>Agaricales</taxon>
        <taxon>Agaricineae</taxon>
        <taxon>Strophariaceae</taxon>
        <taxon>Hypholoma</taxon>
    </lineage>
</organism>
<dbReference type="PANTHER" id="PTHR33577:SF9">
    <property type="entry name" value="PEROXIDASE STCC"/>
    <property type="match status" value="1"/>
</dbReference>
<dbReference type="OrthoDB" id="407298at2759"/>
<dbReference type="PANTHER" id="PTHR33577">
    <property type="entry name" value="STERIGMATOCYSTIN BIOSYNTHESIS PEROXIDASE STCC-RELATED"/>
    <property type="match status" value="1"/>
</dbReference>
<dbReference type="InterPro" id="IPR000028">
    <property type="entry name" value="Chloroperoxidase"/>
</dbReference>
<evidence type="ECO:0000313" key="9">
    <source>
        <dbReference type="EMBL" id="KJA22609.1"/>
    </source>
</evidence>
<keyword evidence="2" id="KW-0575">Peroxidase</keyword>
<evidence type="ECO:0000313" key="10">
    <source>
        <dbReference type="Proteomes" id="UP000054270"/>
    </source>
</evidence>
<dbReference type="Pfam" id="PF01328">
    <property type="entry name" value="Peroxidase_2"/>
    <property type="match status" value="1"/>
</dbReference>
<name>A0A0D2NUT7_HYPSF</name>
<gene>
    <name evidence="9" type="ORF">HYPSUDRAFT_642519</name>
</gene>
<keyword evidence="6" id="KW-0408">Iron</keyword>
<accession>A0A0D2NUT7</accession>
<keyword evidence="4" id="KW-0479">Metal-binding</keyword>
<dbReference type="SUPFAM" id="SSF47571">
    <property type="entry name" value="Cloroperoxidase"/>
    <property type="match status" value="1"/>
</dbReference>
<protein>
    <recommendedName>
        <fullName evidence="8">Heme haloperoxidase family profile domain-containing protein</fullName>
    </recommendedName>
</protein>
<evidence type="ECO:0000256" key="7">
    <source>
        <dbReference type="ARBA" id="ARBA00025795"/>
    </source>
</evidence>
<comment type="similarity">
    <text evidence="7">Belongs to the chloroperoxidase family.</text>
</comment>
<sequence>MSYTPPAKPLDIPQTHAYHRPRAGTASRSPCPGLNALANHGYIRRGGSDIAFLELLRAVALVYNLSYPLALLLTAAGFATCGRLSWAPAQRTTPSWPAAWPTRIVRLIVALANTVLRAVPTLRLDLNALAARGAAKIAHDAALVHADGGRSAPCAPAASLLAGLLACAGAQGLGLRALARYHARRERDAPPLSGLHTRIAAAECSLVWQVLRQRAGSTMGSGDTPELARCVVPASRLEQWLGEERLPDGWWEPAGVRPVKTIGILQTRSLANRIEKLGRAQ</sequence>
<dbReference type="AlphaFoldDB" id="A0A0D2NUT7"/>
<proteinExistence type="inferred from homology"/>
<feature type="domain" description="Heme haloperoxidase family profile" evidence="8">
    <location>
        <begin position="14"/>
        <end position="269"/>
    </location>
</feature>
<dbReference type="OMA" id="TAPGHEF"/>